<dbReference type="Pfam" id="PF13237">
    <property type="entry name" value="Fer4_10"/>
    <property type="match status" value="1"/>
</dbReference>
<dbReference type="InterPro" id="IPR007202">
    <property type="entry name" value="4Fe-4S_dom"/>
</dbReference>
<dbReference type="OrthoDB" id="9798098at2"/>
<dbReference type="InterPro" id="IPR017900">
    <property type="entry name" value="4Fe4S_Fe_S_CS"/>
</dbReference>
<dbReference type="Gene3D" id="3.30.70.20">
    <property type="match status" value="1"/>
</dbReference>
<dbReference type="AlphaFoldDB" id="A0A4R3MKK7"/>
<dbReference type="Gene3D" id="3.40.950.10">
    <property type="entry name" value="Fe-only Hydrogenase (Larger Subunit), Chain L, domain 3"/>
    <property type="match status" value="1"/>
</dbReference>
<keyword evidence="8" id="KW-1185">Reference proteome</keyword>
<dbReference type="SUPFAM" id="SSF54862">
    <property type="entry name" value="4Fe-4S ferredoxins"/>
    <property type="match status" value="1"/>
</dbReference>
<dbReference type="Pfam" id="PF04060">
    <property type="entry name" value="FeS"/>
    <property type="match status" value="1"/>
</dbReference>
<evidence type="ECO:0000256" key="1">
    <source>
        <dbReference type="ARBA" id="ARBA00022485"/>
    </source>
</evidence>
<reference evidence="7 8" key="1">
    <citation type="submission" date="2019-03" db="EMBL/GenBank/DDBJ databases">
        <title>Genomic Encyclopedia of Type Strains, Phase IV (KMG-IV): sequencing the most valuable type-strain genomes for metagenomic binning, comparative biology and taxonomic classification.</title>
        <authorList>
            <person name="Goeker M."/>
        </authorList>
    </citation>
    <scope>NUCLEOTIDE SEQUENCE [LARGE SCALE GENOMIC DNA]</scope>
    <source>
        <strain evidence="7 8">DSM 24629</strain>
    </source>
</reference>
<dbReference type="InterPro" id="IPR009016">
    <property type="entry name" value="Fe_hydrogenase"/>
</dbReference>
<feature type="domain" description="4Fe-4S ferredoxin-type" evidence="5">
    <location>
        <begin position="5"/>
        <end position="34"/>
    </location>
</feature>
<evidence type="ECO:0000313" key="7">
    <source>
        <dbReference type="EMBL" id="TCT14983.1"/>
    </source>
</evidence>
<proteinExistence type="predicted"/>
<evidence type="ECO:0000256" key="2">
    <source>
        <dbReference type="ARBA" id="ARBA00022723"/>
    </source>
</evidence>
<dbReference type="InterPro" id="IPR017896">
    <property type="entry name" value="4Fe4S_Fe-S-bd"/>
</dbReference>
<keyword evidence="4" id="KW-0411">Iron-sulfur</keyword>
<dbReference type="SUPFAM" id="SSF53920">
    <property type="entry name" value="Fe-only hydrogenase"/>
    <property type="match status" value="1"/>
</dbReference>
<dbReference type="PROSITE" id="PS00198">
    <property type="entry name" value="4FE4S_FER_1"/>
    <property type="match status" value="1"/>
</dbReference>
<dbReference type="GO" id="GO:0051539">
    <property type="term" value="F:4 iron, 4 sulfur cluster binding"/>
    <property type="evidence" value="ECO:0007669"/>
    <property type="project" value="UniProtKB-KW"/>
</dbReference>
<name>A0A4R3MKK7_9FIRM</name>
<dbReference type="EMBL" id="SMAL01000004">
    <property type="protein sequence ID" value="TCT14983.1"/>
    <property type="molecule type" value="Genomic_DNA"/>
</dbReference>
<dbReference type="Pfam" id="PF02906">
    <property type="entry name" value="Fe_hyd_lg_C"/>
    <property type="match status" value="2"/>
</dbReference>
<dbReference type="PROSITE" id="PS51656">
    <property type="entry name" value="4FE4S"/>
    <property type="match status" value="1"/>
</dbReference>
<evidence type="ECO:0000259" key="5">
    <source>
        <dbReference type="PROSITE" id="PS51379"/>
    </source>
</evidence>
<dbReference type="Proteomes" id="UP000294902">
    <property type="component" value="Unassembled WGS sequence"/>
</dbReference>
<evidence type="ECO:0000259" key="6">
    <source>
        <dbReference type="PROSITE" id="PS51656"/>
    </source>
</evidence>
<sequence>MVKQHSVYLDKDRCTGCTDCIKRCPTEAIRVRNKKAVIIDERCIDCGMCIKVCKNMAKKAKADDVSIINQYKVKIAIPAPSLYTQFKGIHNVNKILMALKDIGFDEVIEVAKGAELVTEKTKEYIKNNSRKQPIISSACPAVVKVVQSRFPTLIPNILPLLSPKEITGRMTRTHFLDKGYKDEDIGVFFISPCAAKITNSRYPTLIEKSEVDGVISIKDIYKSMVKAIKKNDHHYEHLRLSSNRGMFWAAPGGEVSASKTINYVAVDGIENVIRILEMIEDNELNNVEYVECLACTGGCLGGPLTVENPFVSRCRMDKLSRYHKNHPETRDIHFVLESLDYAWEKPLKPKEVLRLDEDISEAIKKMEELERIYQELPKINCGSCGSPTCKALAEDIVLKNANIEDCIFMLRKEVGQLAERMVELAEKLPRSIKE</sequence>
<feature type="domain" description="4Fe-4S ferredoxin-type" evidence="5">
    <location>
        <begin position="35"/>
        <end position="63"/>
    </location>
</feature>
<organism evidence="7 8">
    <name type="scientific">Natranaerovirga pectinivora</name>
    <dbReference type="NCBI Taxonomy" id="682400"/>
    <lineage>
        <taxon>Bacteria</taxon>
        <taxon>Bacillati</taxon>
        <taxon>Bacillota</taxon>
        <taxon>Clostridia</taxon>
        <taxon>Lachnospirales</taxon>
        <taxon>Natranaerovirgaceae</taxon>
        <taxon>Natranaerovirga</taxon>
    </lineage>
</organism>
<feature type="domain" description="4Fe-4S" evidence="6">
    <location>
        <begin position="364"/>
        <end position="423"/>
    </location>
</feature>
<keyword evidence="3" id="KW-0408">Iron</keyword>
<evidence type="ECO:0000313" key="8">
    <source>
        <dbReference type="Proteomes" id="UP000294902"/>
    </source>
</evidence>
<evidence type="ECO:0000256" key="4">
    <source>
        <dbReference type="ARBA" id="ARBA00023014"/>
    </source>
</evidence>
<dbReference type="Gene3D" id="1.10.15.40">
    <property type="entry name" value="Electron transport complex subunit B, putative Fe-S cluster"/>
    <property type="match status" value="1"/>
</dbReference>
<evidence type="ECO:0000256" key="3">
    <source>
        <dbReference type="ARBA" id="ARBA00023004"/>
    </source>
</evidence>
<dbReference type="GO" id="GO:0046872">
    <property type="term" value="F:metal ion binding"/>
    <property type="evidence" value="ECO:0007669"/>
    <property type="project" value="UniProtKB-KW"/>
</dbReference>
<protein>
    <submittedName>
        <fullName evidence="7">Iron only hydrogenase large subunit-like protein</fullName>
    </submittedName>
</protein>
<dbReference type="InterPro" id="IPR050340">
    <property type="entry name" value="Cytosolic_Fe-S_CAF"/>
</dbReference>
<keyword evidence="2" id="KW-0479">Metal-binding</keyword>
<comment type="caution">
    <text evidence="7">The sequence shown here is derived from an EMBL/GenBank/DDBJ whole genome shotgun (WGS) entry which is preliminary data.</text>
</comment>
<gene>
    <name evidence="7" type="ORF">EDC18_104133</name>
</gene>
<dbReference type="RefSeq" id="WP_132251868.1">
    <property type="nucleotide sequence ID" value="NZ_SMAL01000004.1"/>
</dbReference>
<dbReference type="PROSITE" id="PS51379">
    <property type="entry name" value="4FE4S_FER_2"/>
    <property type="match status" value="2"/>
</dbReference>
<keyword evidence="1" id="KW-0004">4Fe-4S</keyword>
<dbReference type="PANTHER" id="PTHR11615">
    <property type="entry name" value="NITRATE, FORMATE, IRON DEHYDROGENASE"/>
    <property type="match status" value="1"/>
</dbReference>
<accession>A0A4R3MKK7</accession>
<dbReference type="InterPro" id="IPR004108">
    <property type="entry name" value="Fe_hydrogenase_lsu_C"/>
</dbReference>